<evidence type="ECO:0000313" key="3">
    <source>
        <dbReference type="Proteomes" id="UP000031737"/>
    </source>
</evidence>
<dbReference type="OrthoDB" id="270044at2759"/>
<comment type="caution">
    <text evidence="2">The sequence shown here is derived from an EMBL/GenBank/DDBJ whole genome shotgun (WGS) entry which is preliminary data.</text>
</comment>
<keyword evidence="3" id="KW-1185">Reference proteome</keyword>
<evidence type="ECO:0000256" key="1">
    <source>
        <dbReference type="SAM" id="Phobius"/>
    </source>
</evidence>
<accession>A0A061J7V4</accession>
<dbReference type="EMBL" id="AUPL01001842">
    <property type="protein sequence ID" value="ESL10425.1"/>
    <property type="molecule type" value="Genomic_DNA"/>
</dbReference>
<dbReference type="VEuPathDB" id="TriTrypDB:TRSC58_01842"/>
<organism evidence="2 3">
    <name type="scientific">Trypanosoma rangeli SC58</name>
    <dbReference type="NCBI Taxonomy" id="429131"/>
    <lineage>
        <taxon>Eukaryota</taxon>
        <taxon>Discoba</taxon>
        <taxon>Euglenozoa</taxon>
        <taxon>Kinetoplastea</taxon>
        <taxon>Metakinetoplastina</taxon>
        <taxon>Trypanosomatida</taxon>
        <taxon>Trypanosomatidae</taxon>
        <taxon>Trypanosoma</taxon>
        <taxon>Herpetosoma</taxon>
    </lineage>
</organism>
<feature type="transmembrane region" description="Helical" evidence="1">
    <location>
        <begin position="29"/>
        <end position="49"/>
    </location>
</feature>
<reference evidence="2 3" key="1">
    <citation type="submission" date="2013-07" db="EMBL/GenBank/DDBJ databases">
        <authorList>
            <person name="Stoco P.H."/>
            <person name="Wagner G."/>
            <person name="Gerber A."/>
            <person name="Zaha A."/>
            <person name="Thompson C."/>
            <person name="Bartholomeu D.C."/>
            <person name="Luckemeyer D.D."/>
            <person name="Bahia D."/>
            <person name="Loreto E."/>
            <person name="Prestes E.B."/>
            <person name="Lima F.M."/>
            <person name="Rodrigues-Luiz G."/>
            <person name="Vallejo G.A."/>
            <person name="Filho J.F."/>
            <person name="Monteiro K.M."/>
            <person name="Tyler K.M."/>
            <person name="de Almeida L.G."/>
            <person name="Ortiz M.F."/>
            <person name="Siervo M.A."/>
            <person name="de Moraes M.H."/>
            <person name="Cunha O.L."/>
            <person name="Mendonca-Neto R."/>
            <person name="Silva R."/>
            <person name="Teixeira S.M."/>
            <person name="Murta S.M."/>
            <person name="Sincero T.C."/>
            <person name="Mendes T.A."/>
            <person name="Urmenyi T.P."/>
            <person name="Silva V.G."/>
            <person name="da Rocha W.D."/>
            <person name="Andersson B."/>
            <person name="Romanha A.J."/>
            <person name="Steindel M."/>
            <person name="de Vasconcelos A.T."/>
            <person name="Grisard E.C."/>
        </authorList>
    </citation>
    <scope>NUCLEOTIDE SEQUENCE [LARGE SCALE GENOMIC DNA]</scope>
    <source>
        <strain evidence="2 3">SC58</strain>
    </source>
</reference>
<gene>
    <name evidence="2" type="ORF">TRSC58_01842</name>
</gene>
<protein>
    <recommendedName>
        <fullName evidence="4">Archaic translocase of outer membrane 12 kDa subunit</fullName>
    </recommendedName>
</protein>
<keyword evidence="1" id="KW-0472">Membrane</keyword>
<dbReference type="AlphaFoldDB" id="A0A061J7V4"/>
<keyword evidence="1" id="KW-0812">Transmembrane</keyword>
<dbReference type="Proteomes" id="UP000031737">
    <property type="component" value="Unassembled WGS sequence"/>
</dbReference>
<sequence length="104" mass="11981">MMLDSSAVDGGSRWSGMWRFLKSYTSHVGAAYLELASPFALFFVFNMAMDMQDMERFGLAWMHYSRVEDEREREEKFPAYEPGSAPQRKRVKAANMTDYVTSTA</sequence>
<keyword evidence="1" id="KW-1133">Transmembrane helix</keyword>
<name>A0A061J7V4_TRYRA</name>
<evidence type="ECO:0008006" key="4">
    <source>
        <dbReference type="Google" id="ProtNLM"/>
    </source>
</evidence>
<evidence type="ECO:0000313" key="2">
    <source>
        <dbReference type="EMBL" id="ESL10425.1"/>
    </source>
</evidence>
<proteinExistence type="predicted"/>